<evidence type="ECO:0000256" key="1">
    <source>
        <dbReference type="SAM" id="Phobius"/>
    </source>
</evidence>
<dbReference type="OrthoDB" id="982714at2"/>
<reference evidence="2 3" key="1">
    <citation type="submission" date="2019-07" db="EMBL/GenBank/DDBJ databases">
        <title>Genomic Encyclopedia of Archaeal and Bacterial Type Strains, Phase II (KMG-II): from individual species to whole genera.</title>
        <authorList>
            <person name="Goeker M."/>
        </authorList>
    </citation>
    <scope>NUCLEOTIDE SEQUENCE [LARGE SCALE GENOMIC DNA]</scope>
    <source>
        <strain evidence="2 3">DSM 17527</strain>
    </source>
</reference>
<keyword evidence="1" id="KW-0812">Transmembrane</keyword>
<protein>
    <recommendedName>
        <fullName evidence="4">Flavodoxin domain-containing protein</fullName>
    </recommendedName>
</protein>
<evidence type="ECO:0008006" key="4">
    <source>
        <dbReference type="Google" id="ProtNLM"/>
    </source>
</evidence>
<evidence type="ECO:0000313" key="3">
    <source>
        <dbReference type="Proteomes" id="UP000324376"/>
    </source>
</evidence>
<keyword evidence="1" id="KW-1133">Transmembrane helix</keyword>
<proteinExistence type="predicted"/>
<dbReference type="AlphaFoldDB" id="A0A5S5C6M0"/>
<feature type="transmembrane region" description="Helical" evidence="1">
    <location>
        <begin position="7"/>
        <end position="24"/>
    </location>
</feature>
<name>A0A5S5C6M0_9FLAO</name>
<accession>A0A5S5C6M0</accession>
<dbReference type="RefSeq" id="WP_148782366.1">
    <property type="nucleotide sequence ID" value="NZ_VNHU01000004.1"/>
</dbReference>
<comment type="caution">
    <text evidence="2">The sequence shown here is derived from an EMBL/GenBank/DDBJ whole genome shotgun (WGS) entry which is preliminary data.</text>
</comment>
<organism evidence="2 3">
    <name type="scientific">Aquimarina intermedia</name>
    <dbReference type="NCBI Taxonomy" id="350814"/>
    <lineage>
        <taxon>Bacteria</taxon>
        <taxon>Pseudomonadati</taxon>
        <taxon>Bacteroidota</taxon>
        <taxon>Flavobacteriia</taxon>
        <taxon>Flavobacteriales</taxon>
        <taxon>Flavobacteriaceae</taxon>
        <taxon>Aquimarina</taxon>
    </lineage>
</organism>
<evidence type="ECO:0000313" key="2">
    <source>
        <dbReference type="EMBL" id="TYP74248.1"/>
    </source>
</evidence>
<dbReference type="Proteomes" id="UP000324376">
    <property type="component" value="Unassembled WGS sequence"/>
</dbReference>
<keyword evidence="1" id="KW-0472">Membrane</keyword>
<dbReference type="EMBL" id="VNHU01000004">
    <property type="protein sequence ID" value="TYP74248.1"/>
    <property type="molecule type" value="Genomic_DNA"/>
</dbReference>
<keyword evidence="3" id="KW-1185">Reference proteome</keyword>
<gene>
    <name evidence="2" type="ORF">BD809_10466</name>
</gene>
<sequence length="174" mass="20050">MRNLIKIGILLSLLSVAFWIWYDYTYSMDTVIPFEVNSRALPNKVLIASQGSAFKDSLVQHIIKHYHNEPIYFKIIDAYTLFTVKIDKWDALIIINSWEYASPPKNVKKFIAKHPDQLNKLIILSTIGSYNFSLKDVDMISGESIIEHTPLYAKKITNRLDSLLNVHNNPSTHD</sequence>